<keyword evidence="2" id="KW-0226">DNA condensation</keyword>
<dbReference type="InterPro" id="IPR000119">
    <property type="entry name" value="Hist_DNA-bd"/>
</dbReference>
<dbReference type="GO" id="GO:0005829">
    <property type="term" value="C:cytosol"/>
    <property type="evidence" value="ECO:0007669"/>
    <property type="project" value="TreeGrafter"/>
</dbReference>
<keyword evidence="6" id="KW-1185">Reference proteome</keyword>
<evidence type="ECO:0000313" key="5">
    <source>
        <dbReference type="EMBL" id="CCH02055.1"/>
    </source>
</evidence>
<dbReference type="SMART" id="SM00411">
    <property type="entry name" value="BHL"/>
    <property type="match status" value="1"/>
</dbReference>
<dbReference type="GO" id="GO:0003677">
    <property type="term" value="F:DNA binding"/>
    <property type="evidence" value="ECO:0007669"/>
    <property type="project" value="UniProtKB-KW"/>
</dbReference>
<evidence type="ECO:0000256" key="2">
    <source>
        <dbReference type="ARBA" id="ARBA00023067"/>
    </source>
</evidence>
<dbReference type="RefSeq" id="WP_015333154.1">
    <property type="nucleotide sequence ID" value="NC_020054.1"/>
</dbReference>
<dbReference type="AlphaFoldDB" id="I0KD52"/>
<dbReference type="GO" id="GO:0030261">
    <property type="term" value="P:chromosome condensation"/>
    <property type="evidence" value="ECO:0007669"/>
    <property type="project" value="UniProtKB-KW"/>
</dbReference>
<dbReference type="STRING" id="1166018.FAES_4055"/>
<reference evidence="5 6" key="1">
    <citation type="journal article" date="2012" name="J. Bacteriol.">
        <title>Genome Sequence of Fibrella aestuarina BUZ 2T, a Filamentous Marine Bacterium.</title>
        <authorList>
            <person name="Filippini M."/>
            <person name="Qi W."/>
            <person name="Blom J."/>
            <person name="Goesmann A."/>
            <person name="Smits T.H."/>
            <person name="Bagheri H.C."/>
        </authorList>
    </citation>
    <scope>NUCLEOTIDE SEQUENCE [LARGE SCALE GENOMIC DNA]</scope>
    <source>
        <strain evidence="6">BUZ 2T</strain>
    </source>
</reference>
<dbReference type="PANTHER" id="PTHR33175">
    <property type="entry name" value="DNA-BINDING PROTEIN HU"/>
    <property type="match status" value="1"/>
</dbReference>
<dbReference type="PANTHER" id="PTHR33175:SF3">
    <property type="entry name" value="DNA-BINDING PROTEIN HU-BETA"/>
    <property type="match status" value="1"/>
</dbReference>
<evidence type="ECO:0000256" key="3">
    <source>
        <dbReference type="ARBA" id="ARBA00023125"/>
    </source>
</evidence>
<protein>
    <submittedName>
        <fullName evidence="5">DNA-binding protein HU-beta</fullName>
    </submittedName>
</protein>
<dbReference type="OrthoDB" id="9799835at2"/>
<dbReference type="KEGG" id="fae:FAES_4055"/>
<dbReference type="InterPro" id="IPR010992">
    <property type="entry name" value="IHF-like_DNA-bd_dom_sf"/>
</dbReference>
<dbReference type="GO" id="GO:0030527">
    <property type="term" value="F:structural constituent of chromatin"/>
    <property type="evidence" value="ECO:0007669"/>
    <property type="project" value="InterPro"/>
</dbReference>
<dbReference type="Pfam" id="PF00216">
    <property type="entry name" value="Bac_DNA_binding"/>
    <property type="match status" value="1"/>
</dbReference>
<dbReference type="CDD" id="cd13836">
    <property type="entry name" value="IHF_B"/>
    <property type="match status" value="1"/>
</dbReference>
<dbReference type="eggNOG" id="COG0776">
    <property type="taxonomic scope" value="Bacteria"/>
</dbReference>
<dbReference type="Gene3D" id="4.10.520.10">
    <property type="entry name" value="IHF-like DNA-binding proteins"/>
    <property type="match status" value="1"/>
</dbReference>
<dbReference type="EMBL" id="HE796683">
    <property type="protein sequence ID" value="CCH02055.1"/>
    <property type="molecule type" value="Genomic_DNA"/>
</dbReference>
<evidence type="ECO:0000256" key="4">
    <source>
        <dbReference type="RuleBase" id="RU003939"/>
    </source>
</evidence>
<evidence type="ECO:0000313" key="6">
    <source>
        <dbReference type="Proteomes" id="UP000011058"/>
    </source>
</evidence>
<sequence length="95" mass="10157">MTKAEAAAEVAAKMGLDITEKQAAQMIDTFGQVVKQAVADGQSVYVRGFGTFHPKPVAEKVARNISKGTSIVLPAHTKPAFKPAKEFVKTVRDAE</sequence>
<dbReference type="Proteomes" id="UP000011058">
    <property type="component" value="Chromosome"/>
</dbReference>
<dbReference type="SUPFAM" id="SSF47729">
    <property type="entry name" value="IHF-like DNA-binding proteins"/>
    <property type="match status" value="1"/>
</dbReference>
<accession>I0KD52</accession>
<organism evidence="5 6">
    <name type="scientific">Fibrella aestuarina BUZ 2</name>
    <dbReference type="NCBI Taxonomy" id="1166018"/>
    <lineage>
        <taxon>Bacteria</taxon>
        <taxon>Pseudomonadati</taxon>
        <taxon>Bacteroidota</taxon>
        <taxon>Cytophagia</taxon>
        <taxon>Cytophagales</taxon>
        <taxon>Spirosomataceae</taxon>
        <taxon>Fibrella</taxon>
    </lineage>
</organism>
<evidence type="ECO:0000256" key="1">
    <source>
        <dbReference type="ARBA" id="ARBA00010529"/>
    </source>
</evidence>
<name>I0KD52_9BACT</name>
<proteinExistence type="inferred from homology"/>
<gene>
    <name evidence="5" type="primary">hupA</name>
    <name evidence="5" type="ORF">FAES_4055</name>
</gene>
<keyword evidence="3 5" id="KW-0238">DNA-binding</keyword>
<dbReference type="HOGENOM" id="CLU_105066_2_3_10"/>
<dbReference type="PATRIC" id="fig|1166018.3.peg.1006"/>
<comment type="similarity">
    <text evidence="1 4">Belongs to the bacterial histone-like protein family.</text>
</comment>